<gene>
    <name evidence="2" type="ORF">FHS28_003189</name>
</gene>
<evidence type="ECO:0000259" key="1">
    <source>
        <dbReference type="PROSITE" id="PS50112"/>
    </source>
</evidence>
<keyword evidence="3" id="KW-1185">Reference proteome</keyword>
<evidence type="ECO:0000313" key="2">
    <source>
        <dbReference type="EMBL" id="MBB3195783.1"/>
    </source>
</evidence>
<dbReference type="CDD" id="cd00130">
    <property type="entry name" value="PAS"/>
    <property type="match status" value="1"/>
</dbReference>
<dbReference type="InterPro" id="IPR000014">
    <property type="entry name" value="PAS"/>
</dbReference>
<dbReference type="SMART" id="SM00091">
    <property type="entry name" value="PAS"/>
    <property type="match status" value="2"/>
</dbReference>
<comment type="caution">
    <text evidence="2">The sequence shown here is derived from an EMBL/GenBank/DDBJ whole genome shotgun (WGS) entry which is preliminary data.</text>
</comment>
<dbReference type="Gene3D" id="3.30.450.20">
    <property type="entry name" value="PAS domain"/>
    <property type="match status" value="3"/>
</dbReference>
<organism evidence="2 3">
    <name type="scientific">Roseateles terrae</name>
    <dbReference type="NCBI Taxonomy" id="431060"/>
    <lineage>
        <taxon>Bacteria</taxon>
        <taxon>Pseudomonadati</taxon>
        <taxon>Pseudomonadota</taxon>
        <taxon>Betaproteobacteria</taxon>
        <taxon>Burkholderiales</taxon>
        <taxon>Sphaerotilaceae</taxon>
        <taxon>Roseateles</taxon>
    </lineage>
</organism>
<protein>
    <submittedName>
        <fullName evidence="2">Transcriptional regulator PpsR</fullName>
    </submittedName>
</protein>
<dbReference type="Proteomes" id="UP000574369">
    <property type="component" value="Unassembled WGS sequence"/>
</dbReference>
<dbReference type="EMBL" id="JACHXO010000005">
    <property type="protein sequence ID" value="MBB3195783.1"/>
    <property type="molecule type" value="Genomic_DNA"/>
</dbReference>
<dbReference type="InterPro" id="IPR035965">
    <property type="entry name" value="PAS-like_dom_sf"/>
</dbReference>
<reference evidence="2 3" key="1">
    <citation type="submission" date="2020-08" db="EMBL/GenBank/DDBJ databases">
        <title>Genomic Encyclopedia of Type Strains, Phase III (KMG-III): the genomes of soil and plant-associated and newly described type strains.</title>
        <authorList>
            <person name="Whitman W."/>
        </authorList>
    </citation>
    <scope>NUCLEOTIDE SEQUENCE [LARGE SCALE GENOMIC DNA]</scope>
    <source>
        <strain evidence="2 3">CECT 7247</strain>
    </source>
</reference>
<sequence>MTSPSEPDLSAFASLAHELAITLARVVGDLAIVVDAQGVILAVEEGASVPVAGCASWVGRRWADTVCAGSQAKLSALLADVDRSGAVTHGRELMHPLPQGGQVPVAWSAIRLGPLGPVLAVGRDLGAVTAMQQRFVEVQQEMERHYWRYRQVQSRYKQLHQVAHDAVMVLDAASLMVLQANEACAEVTGRTLAEMLHQPLTDGLAEGLRSDVLELLVAVRSGGRAVARRGLGGDAGKLWEMAAAPLSVEGRRQLLMRVREGGVEREADEAVALSRMASFVESTADALVITKADGTVRLAGPAFMALAGQTDEGTLRSRTLAEWVGAGDGTWEALMAQVRRVGMVSGQPMTAVGAAGAGGERRRVVVSAALLAEAEPAGIGWVIQPGDSAG</sequence>
<dbReference type="PROSITE" id="PS50112">
    <property type="entry name" value="PAS"/>
    <property type="match status" value="1"/>
</dbReference>
<dbReference type="SUPFAM" id="SSF55785">
    <property type="entry name" value="PYP-like sensor domain (PAS domain)"/>
    <property type="match status" value="2"/>
</dbReference>
<proteinExistence type="predicted"/>
<accession>A0ABR6GUI8</accession>
<evidence type="ECO:0000313" key="3">
    <source>
        <dbReference type="Proteomes" id="UP000574369"/>
    </source>
</evidence>
<dbReference type="RefSeq" id="WP_184294990.1">
    <property type="nucleotide sequence ID" value="NZ_JACHXO010000005.1"/>
</dbReference>
<name>A0ABR6GUI8_9BURK</name>
<feature type="domain" description="PAS" evidence="1">
    <location>
        <begin position="152"/>
        <end position="196"/>
    </location>
</feature>
<dbReference type="Pfam" id="PF13188">
    <property type="entry name" value="PAS_8"/>
    <property type="match status" value="1"/>
</dbReference>